<organism evidence="2 3">
    <name type="scientific">Shinella lacus</name>
    <dbReference type="NCBI Taxonomy" id="2654216"/>
    <lineage>
        <taxon>Bacteria</taxon>
        <taxon>Pseudomonadati</taxon>
        <taxon>Pseudomonadota</taxon>
        <taxon>Alphaproteobacteria</taxon>
        <taxon>Hyphomicrobiales</taxon>
        <taxon>Rhizobiaceae</taxon>
        <taxon>Shinella</taxon>
    </lineage>
</organism>
<name>A0ABT1R6W8_9HYPH</name>
<dbReference type="EMBL" id="WHSB02000004">
    <property type="protein sequence ID" value="MCQ4630922.1"/>
    <property type="molecule type" value="Genomic_DNA"/>
</dbReference>
<evidence type="ECO:0000313" key="2">
    <source>
        <dbReference type="EMBL" id="MCQ4630922.1"/>
    </source>
</evidence>
<keyword evidence="1" id="KW-0812">Transmembrane</keyword>
<dbReference type="RefSeq" id="WP_256117356.1">
    <property type="nucleotide sequence ID" value="NZ_WHSB02000004.1"/>
</dbReference>
<evidence type="ECO:0000256" key="1">
    <source>
        <dbReference type="SAM" id="Phobius"/>
    </source>
</evidence>
<gene>
    <name evidence="2" type="ORF">GB927_012790</name>
</gene>
<evidence type="ECO:0000313" key="3">
    <source>
        <dbReference type="Proteomes" id="UP000996601"/>
    </source>
</evidence>
<keyword evidence="3" id="KW-1185">Reference proteome</keyword>
<proteinExistence type="predicted"/>
<dbReference type="Proteomes" id="UP000996601">
    <property type="component" value="Unassembled WGS sequence"/>
</dbReference>
<keyword evidence="1" id="KW-0472">Membrane</keyword>
<comment type="caution">
    <text evidence="2">The sequence shown here is derived from an EMBL/GenBank/DDBJ whole genome shotgun (WGS) entry which is preliminary data.</text>
</comment>
<feature type="transmembrane region" description="Helical" evidence="1">
    <location>
        <begin position="6"/>
        <end position="27"/>
    </location>
</feature>
<protein>
    <submittedName>
        <fullName evidence="2">Uncharacterized protein</fullName>
    </submittedName>
</protein>
<reference evidence="2" key="1">
    <citation type="submission" date="2021-07" db="EMBL/GenBank/DDBJ databases">
        <title>Shinella sp. nov., a novel member of the genus Shinella from water.</title>
        <authorList>
            <person name="Deng Y."/>
        </authorList>
    </citation>
    <scope>NUCLEOTIDE SEQUENCE</scope>
    <source>
        <strain evidence="2">CPCC 100929</strain>
    </source>
</reference>
<sequence length="117" mass="12656">MFRQAALPVLAGLALLCFGLLVLWLILVKFDDMIGRAAKAATESRDAHWSAQIERANADANRQIANQAKAALAIETEANARVRAVEEQLTTMEIANAALPFGDACGLGRDRVRLLPN</sequence>
<accession>A0ABT1R6W8</accession>
<keyword evidence="1" id="KW-1133">Transmembrane helix</keyword>